<comment type="caution">
    <text evidence="1">The sequence shown here is derived from an EMBL/GenBank/DDBJ whole genome shotgun (WGS) entry which is preliminary data.</text>
</comment>
<dbReference type="EMBL" id="QRQE01000002">
    <property type="protein sequence ID" value="RHM81385.1"/>
    <property type="molecule type" value="Genomic_DNA"/>
</dbReference>
<gene>
    <name evidence="1" type="ORF">DWZ50_00860</name>
</gene>
<proteinExistence type="predicted"/>
<dbReference type="Proteomes" id="UP000285610">
    <property type="component" value="Unassembled WGS sequence"/>
</dbReference>
<evidence type="ECO:0000313" key="2">
    <source>
        <dbReference type="Proteomes" id="UP000285610"/>
    </source>
</evidence>
<reference evidence="1 2" key="1">
    <citation type="submission" date="2018-08" db="EMBL/GenBank/DDBJ databases">
        <title>A genome reference for cultivated species of the human gut microbiota.</title>
        <authorList>
            <person name="Zou Y."/>
            <person name="Xue W."/>
            <person name="Luo G."/>
        </authorList>
    </citation>
    <scope>NUCLEOTIDE SEQUENCE [LARGE SCALE GENOMIC DNA]</scope>
    <source>
        <strain evidence="1 2">AF33-12</strain>
    </source>
</reference>
<dbReference type="RefSeq" id="WP_118444066.1">
    <property type="nucleotide sequence ID" value="NZ_JBCPGC010000017.1"/>
</dbReference>
<protein>
    <submittedName>
        <fullName evidence="1">Uncharacterized protein</fullName>
    </submittedName>
</protein>
<evidence type="ECO:0000313" key="1">
    <source>
        <dbReference type="EMBL" id="RHM81385.1"/>
    </source>
</evidence>
<sequence>MQTNEKWQSFSWHCPNCGELTAGYQNASGTIKSECRRCHTVMVRRIMGRRHNRIDVFAPKGEDIGTDEFTAI</sequence>
<organism evidence="1 2">
    <name type="scientific">Mediterraneibacter gnavus</name>
    <name type="common">Ruminococcus gnavus</name>
    <dbReference type="NCBI Taxonomy" id="33038"/>
    <lineage>
        <taxon>Bacteria</taxon>
        <taxon>Bacillati</taxon>
        <taxon>Bacillota</taxon>
        <taxon>Clostridia</taxon>
        <taxon>Lachnospirales</taxon>
        <taxon>Lachnospiraceae</taxon>
        <taxon>Mediterraneibacter</taxon>
    </lineage>
</organism>
<accession>A0A415SDZ5</accession>
<name>A0A415SDZ5_MEDGN</name>
<dbReference type="AlphaFoldDB" id="A0A415SDZ5"/>